<sequence>MDLTWITWLIHYSSVIEWIFILYLIPTTYHLAMYLNLISAWAAISWHLTHNQISWLIFIQAVCTAFANYFWYEHSKRTHSWLKKIQ</sequence>
<name>A0A060AEN3_9RHOD</name>
<accession>A0A060AEN3</accession>
<keyword evidence="2" id="KW-0934">Plastid</keyword>
<dbReference type="EMBL" id="KJ569775">
    <property type="protein sequence ID" value="AIA61267.1"/>
    <property type="molecule type" value="Genomic_DNA"/>
</dbReference>
<organism evidence="2">
    <name type="scientific">Cyanidiaceae sp. MX-AZ01</name>
    <dbReference type="NCBI Taxonomy" id="1503164"/>
    <lineage>
        <taxon>Eukaryota</taxon>
        <taxon>Rhodophyta</taxon>
        <taxon>Bangiophyceae</taxon>
        <taxon>Cyanidiales</taxon>
        <taxon>Cyanidiaceae</taxon>
    </lineage>
</organism>
<keyword evidence="1" id="KW-0472">Membrane</keyword>
<dbReference type="AlphaFoldDB" id="A0A060AEN3"/>
<proteinExistence type="predicted"/>
<feature type="transmembrane region" description="Helical" evidence="1">
    <location>
        <begin position="55"/>
        <end position="72"/>
    </location>
</feature>
<geneLocation type="chloroplast" evidence="2"/>
<evidence type="ECO:0000313" key="2">
    <source>
        <dbReference type="EMBL" id="AIA61267.1"/>
    </source>
</evidence>
<keyword evidence="2" id="KW-0150">Chloroplast</keyword>
<dbReference type="InterPro" id="IPR019634">
    <property type="entry name" value="Uncharacterised_Ycf49"/>
</dbReference>
<protein>
    <submittedName>
        <fullName evidence="2">Uncharacterized protein</fullName>
    </submittedName>
</protein>
<dbReference type="Pfam" id="PF10693">
    <property type="entry name" value="DUF2499"/>
    <property type="match status" value="1"/>
</dbReference>
<gene>
    <name evidence="2" type="primary">ycf49</name>
</gene>
<keyword evidence="1" id="KW-0812">Transmembrane</keyword>
<reference evidence="2" key="1">
    <citation type="submission" date="2014-03" db="EMBL/GenBank/DDBJ databases">
        <title>Metagenomic reconstruction of the complete chloroplast and mitochondrial genomes of a novel unicellular red alga from the Cyanidiaceae family.</title>
        <authorList>
            <person name="Servin-Garciduenas L.E."/>
            <person name="Martinez-Romero E."/>
        </authorList>
    </citation>
    <scope>NUCLEOTIDE SEQUENCE</scope>
    <source>
        <strain evidence="2">MX-AZ01</strain>
    </source>
</reference>
<evidence type="ECO:0000256" key="1">
    <source>
        <dbReference type="SAM" id="Phobius"/>
    </source>
</evidence>
<feature type="transmembrane region" description="Helical" evidence="1">
    <location>
        <begin position="31"/>
        <end position="49"/>
    </location>
</feature>
<keyword evidence="1" id="KW-1133">Transmembrane helix</keyword>